<dbReference type="PANTHER" id="PTHR12110:SF21">
    <property type="entry name" value="XYLOSE ISOMERASE-LIKE TIM BARREL DOMAIN-CONTAINING PROTEIN"/>
    <property type="match status" value="1"/>
</dbReference>
<dbReference type="GO" id="GO:0046872">
    <property type="term" value="F:metal ion binding"/>
    <property type="evidence" value="ECO:0007669"/>
    <property type="project" value="UniProtKB-UniRule"/>
</dbReference>
<protein>
    <recommendedName>
        <fullName evidence="1">3-dehydroshikimate dehydratase</fullName>
        <shortName evidence="1">DSD</shortName>
        <ecNumber evidence="1">4.2.1.118</ecNumber>
    </recommendedName>
</protein>
<dbReference type="InterPro" id="IPR013022">
    <property type="entry name" value="Xyl_isomerase-like_TIM-brl"/>
</dbReference>
<dbReference type="EC" id="4.2.1.118" evidence="1"/>
<evidence type="ECO:0000259" key="2">
    <source>
        <dbReference type="PROSITE" id="PS51819"/>
    </source>
</evidence>
<feature type="binding site" evidence="1">
    <location>
        <position position="130"/>
    </location>
    <ligand>
        <name>a divalent metal cation</name>
        <dbReference type="ChEBI" id="CHEBI:60240"/>
        <note>catalytic</note>
    </ligand>
</feature>
<feature type="binding site" evidence="1">
    <location>
        <position position="235"/>
    </location>
    <ligand>
        <name>a divalent metal cation</name>
        <dbReference type="ChEBI" id="CHEBI:60240"/>
        <note>catalytic</note>
    </ligand>
</feature>
<comment type="caution">
    <text evidence="3">The sequence shown here is derived from an EMBL/GenBank/DDBJ whole genome shotgun (WGS) entry which is preliminary data.</text>
</comment>
<comment type="pathway">
    <text evidence="1">Aromatic compound metabolism; 3,4-dihydroxybenzoate biosynthesis.</text>
</comment>
<feature type="binding site" evidence="1">
    <location>
        <position position="161"/>
    </location>
    <ligand>
        <name>a divalent metal cation</name>
        <dbReference type="ChEBI" id="CHEBI:60240"/>
        <note>catalytic</note>
    </ligand>
</feature>
<reference evidence="3 4" key="1">
    <citation type="submission" date="2018-09" db="EMBL/GenBank/DDBJ databases">
        <title>YIM 75507 draft genome.</title>
        <authorList>
            <person name="Tang S."/>
            <person name="Feng Y."/>
        </authorList>
    </citation>
    <scope>NUCLEOTIDE SEQUENCE [LARGE SCALE GENOMIC DNA]</scope>
    <source>
        <strain evidence="3 4">YIM 75507</strain>
    </source>
</reference>
<dbReference type="OrthoDB" id="9780241at2"/>
<comment type="similarity">
    <text evidence="1">Belongs to the bacterial two-domain DSD family.</text>
</comment>
<proteinExistence type="inferred from homology"/>
<feature type="domain" description="VOC" evidence="2">
    <location>
        <begin position="401"/>
        <end position="537"/>
    </location>
</feature>
<keyword evidence="3" id="KW-0413">Isomerase</keyword>
<keyword evidence="1" id="KW-0456">Lyase</keyword>
<dbReference type="Pfam" id="PF00903">
    <property type="entry name" value="Glyoxalase"/>
    <property type="match status" value="1"/>
</dbReference>
<dbReference type="Gene3D" id="3.20.20.150">
    <property type="entry name" value="Divalent-metal-dependent TIM barrel enzymes"/>
    <property type="match status" value="1"/>
</dbReference>
<dbReference type="InterPro" id="IPR004360">
    <property type="entry name" value="Glyas_Fos-R_dOase_dom"/>
</dbReference>
<accession>A0A3A4AZF6</accession>
<keyword evidence="4" id="KW-1185">Reference proteome</keyword>
<dbReference type="UniPathway" id="UPA00088"/>
<keyword evidence="1" id="KW-0479">Metal-binding</keyword>
<comment type="cofactor">
    <cofactor evidence="1">
        <name>a divalent metal cation</name>
        <dbReference type="ChEBI" id="CHEBI:60240"/>
    </cofactor>
</comment>
<feature type="binding site" evidence="1">
    <location>
        <position position="404"/>
    </location>
    <ligand>
        <name>Mg(2+)</name>
        <dbReference type="ChEBI" id="CHEBI:18420"/>
    </ligand>
</feature>
<dbReference type="PANTHER" id="PTHR12110">
    <property type="entry name" value="HYDROXYPYRUVATE ISOMERASE"/>
    <property type="match status" value="1"/>
</dbReference>
<feature type="binding site" evidence="1">
    <location>
        <position position="472"/>
    </location>
    <ligand>
        <name>Mg(2+)</name>
        <dbReference type="ChEBI" id="CHEBI:18420"/>
    </ligand>
</feature>
<dbReference type="InterPro" id="IPR036237">
    <property type="entry name" value="Xyl_isomerase-like_sf"/>
</dbReference>
<feature type="binding site" evidence="1">
    <location>
        <position position="187"/>
    </location>
    <ligand>
        <name>a divalent metal cation</name>
        <dbReference type="ChEBI" id="CHEBI:60240"/>
        <note>catalytic</note>
    </ligand>
</feature>
<evidence type="ECO:0000313" key="3">
    <source>
        <dbReference type="EMBL" id="RJL35767.1"/>
    </source>
</evidence>
<evidence type="ECO:0000313" key="4">
    <source>
        <dbReference type="Proteomes" id="UP000265768"/>
    </source>
</evidence>
<dbReference type="PROSITE" id="PS51819">
    <property type="entry name" value="VOC"/>
    <property type="match status" value="1"/>
</dbReference>
<dbReference type="GO" id="GO:0016853">
    <property type="term" value="F:isomerase activity"/>
    <property type="evidence" value="ECO:0007669"/>
    <property type="project" value="UniProtKB-KW"/>
</dbReference>
<name>A0A3A4AZF6_9ACTN</name>
<dbReference type="Gene3D" id="3.10.180.10">
    <property type="entry name" value="2,3-Dihydroxybiphenyl 1,2-Dioxygenase, domain 1"/>
    <property type="match status" value="2"/>
</dbReference>
<comment type="function">
    <text evidence="1">Catalyzes the conversion of 3-dehydroshikimate to protocatechuate (3,4-dihydroxybenzoate), a common intermediate of quinate and shikimate degradation pathways.</text>
</comment>
<gene>
    <name evidence="3" type="ORF">D5H75_03000</name>
</gene>
<dbReference type="InterPro" id="IPR029068">
    <property type="entry name" value="Glyas_Bleomycin-R_OHBP_Dase"/>
</dbReference>
<feature type="binding site" evidence="1">
    <location>
        <position position="545"/>
    </location>
    <ligand>
        <name>Mg(2+)</name>
        <dbReference type="ChEBI" id="CHEBI:18420"/>
    </ligand>
</feature>
<dbReference type="InterPro" id="IPR043700">
    <property type="entry name" value="DSD"/>
</dbReference>
<dbReference type="HAMAP" id="MF_02238">
    <property type="entry name" value="DSD"/>
    <property type="match status" value="1"/>
</dbReference>
<dbReference type="InterPro" id="IPR050312">
    <property type="entry name" value="IolE/XylAMocC-like"/>
</dbReference>
<organism evidence="3 4">
    <name type="scientific">Bailinhaonella thermotolerans</name>
    <dbReference type="NCBI Taxonomy" id="1070861"/>
    <lineage>
        <taxon>Bacteria</taxon>
        <taxon>Bacillati</taxon>
        <taxon>Actinomycetota</taxon>
        <taxon>Actinomycetes</taxon>
        <taxon>Streptosporangiales</taxon>
        <taxon>Streptosporangiaceae</taxon>
        <taxon>Bailinhaonella</taxon>
    </lineage>
</organism>
<dbReference type="SUPFAM" id="SSF54593">
    <property type="entry name" value="Glyoxalase/Bleomycin resistance protein/Dihydroxybiphenyl dioxygenase"/>
    <property type="match status" value="1"/>
</dbReference>
<dbReference type="GO" id="GO:0046279">
    <property type="term" value="P:3,4-dihydroxybenzoate biosynthetic process"/>
    <property type="evidence" value="ECO:0007669"/>
    <property type="project" value="UniProtKB-UniRule"/>
</dbReference>
<evidence type="ECO:0000256" key="1">
    <source>
        <dbReference type="HAMAP-Rule" id="MF_02238"/>
    </source>
</evidence>
<dbReference type="Proteomes" id="UP000265768">
    <property type="component" value="Unassembled WGS sequence"/>
</dbReference>
<comment type="catalytic activity">
    <reaction evidence="1">
        <text>3-dehydroshikimate = 3,4-dihydroxybenzoate + H2O</text>
        <dbReference type="Rhea" id="RHEA:24848"/>
        <dbReference type="ChEBI" id="CHEBI:15377"/>
        <dbReference type="ChEBI" id="CHEBI:16630"/>
        <dbReference type="ChEBI" id="CHEBI:36241"/>
        <dbReference type="EC" id="4.2.1.118"/>
    </reaction>
</comment>
<keyword evidence="3" id="KW-0670">Pyruvate</keyword>
<sequence>MRKCVATVSVSGTLTDKLDAIAAAGFDGVEIFENDLLTCPLPPEEVRRRAADLGLSIEMYQPFRDFEAMPELDLRRAEHKFRVMERLGAGLLLVCSNVSPRALDDDELAAEQLRILADRAAGHGIRVAYEALAWGRHVHDYLHSWRIVRLADHPALGVCLDSFHILSRGPDPIGVEAIPADKIFFLQLADAPILAMDVLQWSRHYRCFPGQGGFDLPGFLSHVLAAGYRGPLSLEVFNDHFRQADARRTAVDAMRSLIALEGAAHPAAAPDGFAFAELTGADLDGPRAVLAALGFTRSGTHGTEPAELWEQGRARIVLNHTGQAPALGAIGLETPDPAGSLRRAESLIAPPLPRERAPGEAPIHAVTAPDGTQVFFCRTAQPYGRREDFTPAAPPAGPITHIDHIALTQPWHHFEEAELFYRSVLRLRPQESLEVPDPYGLLRSRAMTGPAGGVRMVLNVAQVGGAGLPAQHIALACDDLRALARRLRAEHPGLLLPIPANYYDDLAARHGADPELRELGVLYDRDEDGEFLQLYTLTHGRVFIEVVQRIGGYQGYGAANAPIRLAAQRAH</sequence>
<dbReference type="Pfam" id="PF01261">
    <property type="entry name" value="AP_endonuc_2"/>
    <property type="match status" value="1"/>
</dbReference>
<dbReference type="AlphaFoldDB" id="A0A3A4AZF6"/>
<dbReference type="InterPro" id="IPR037523">
    <property type="entry name" value="VOC_core"/>
</dbReference>
<dbReference type="EMBL" id="QZEY01000001">
    <property type="protein sequence ID" value="RJL35767.1"/>
    <property type="molecule type" value="Genomic_DNA"/>
</dbReference>
<dbReference type="RefSeq" id="WP_119924740.1">
    <property type="nucleotide sequence ID" value="NZ_QZEY01000001.1"/>
</dbReference>
<dbReference type="SUPFAM" id="SSF51658">
    <property type="entry name" value="Xylose isomerase-like"/>
    <property type="match status" value="1"/>
</dbReference>
<dbReference type="GO" id="GO:0046565">
    <property type="term" value="F:3-dehydroshikimate dehydratase activity"/>
    <property type="evidence" value="ECO:0007669"/>
    <property type="project" value="UniProtKB-UniRule"/>
</dbReference>